<evidence type="ECO:0000256" key="2">
    <source>
        <dbReference type="SAM" id="MobiDB-lite"/>
    </source>
</evidence>
<accession>A0A453PLM9</accession>
<dbReference type="STRING" id="200361.A0A453PLM9"/>
<protein>
    <recommendedName>
        <fullName evidence="3">Factor of DNA methylation 1-5/IDN2 domain-containing protein</fullName>
    </recommendedName>
</protein>
<dbReference type="AlphaFoldDB" id="A0A453PLM9"/>
<dbReference type="Gramene" id="AET6Gv20773100.1">
    <property type="protein sequence ID" value="AET6Gv20773100.1"/>
    <property type="gene ID" value="AET6Gv20773100"/>
</dbReference>
<dbReference type="Pfam" id="PF03469">
    <property type="entry name" value="XH"/>
    <property type="match status" value="1"/>
</dbReference>
<proteinExistence type="predicted"/>
<dbReference type="InterPro" id="IPR005379">
    <property type="entry name" value="FDM1-5/IDN2_XH"/>
</dbReference>
<evidence type="ECO:0000313" key="4">
    <source>
        <dbReference type="EnsemblPlants" id="AET6Gv20773100.1"/>
    </source>
</evidence>
<evidence type="ECO:0000256" key="1">
    <source>
        <dbReference type="SAM" id="Coils"/>
    </source>
</evidence>
<dbReference type="InterPro" id="IPR045177">
    <property type="entry name" value="FDM1-5/IDN2"/>
</dbReference>
<sequence>SRHGPAAPAISPMHPPPSFSQSLPEAAARSKNPKPRATADEDDPDLPPREAPPGIPGLLHDWNRAGAAERLPEIRANLLLLPQPAAPSPAPSAAGLRALGLLSFVHLDLSSPPSSGAPRRDLVAALIANYLSIREWSYARGVGFEVSPDTFADALSLPAPRSTAPVDHDPPAGVDPAAVASAATEFMKAYILTPLAATNGGKLPIYVKSAARRVKDGMAHTVDWTFLLWRLMVEEMFELRKGMRTDWACYYGAYLQRLIWVKRPDLFLPPPVAPPEQAASAAGNNHRSNADDNQKLCSELESKMQECEARSQRFEAEVEAKSRQLDALAAQYHNEMRNLEQDKKRQLDALAARHHYDMRNLEQDKKMLQDEVHTVKLLNQALVCKETESRDEVQRVLKELTHVSKQLAELKDAMHKVESLNQALVNKETKSDDELRRGQEEMTDVRKQLAYLQEEMRAIDLLNQALASAKEAKDNELERVRNELVHVRKQAGHLEEEMDILDSINKALVAKERENSAELQDIRKKMKDLNDEREGLESDNKVLTTMEIRSNNELRVVRKTLIDGLQNFTNGHAHIGIKRMGDLDLKEFAKACKQDLLQEDAQVDSSVLCSKWEARIADSNWHPFEVRMNDDGKEKEVLLKDNVKLRELEEHGEEIYTLVTKALLEINEYNPSGRYLVPELWNYKDGRKATLEEAIKYILKSRKRKR</sequence>
<evidence type="ECO:0000313" key="5">
    <source>
        <dbReference type="Proteomes" id="UP000015105"/>
    </source>
</evidence>
<dbReference type="PANTHER" id="PTHR21596:SF73">
    <property type="entry name" value="FACTOR OF DNA METHYLATION 1-5_IDN2 DOMAIN-CONTAINING PROTEIN"/>
    <property type="match status" value="1"/>
</dbReference>
<evidence type="ECO:0000259" key="3">
    <source>
        <dbReference type="Pfam" id="PF03469"/>
    </source>
</evidence>
<reference evidence="5" key="1">
    <citation type="journal article" date="2014" name="Science">
        <title>Ancient hybridizations among the ancestral genomes of bread wheat.</title>
        <authorList>
            <consortium name="International Wheat Genome Sequencing Consortium,"/>
            <person name="Marcussen T."/>
            <person name="Sandve S.R."/>
            <person name="Heier L."/>
            <person name="Spannagl M."/>
            <person name="Pfeifer M."/>
            <person name="Jakobsen K.S."/>
            <person name="Wulff B.B."/>
            <person name="Steuernagel B."/>
            <person name="Mayer K.F."/>
            <person name="Olsen O.A."/>
        </authorList>
    </citation>
    <scope>NUCLEOTIDE SEQUENCE [LARGE SCALE GENOMIC DNA]</scope>
    <source>
        <strain evidence="5">cv. AL8/78</strain>
    </source>
</reference>
<dbReference type="GO" id="GO:0080188">
    <property type="term" value="P:gene silencing by siRNA-directed DNA methylation"/>
    <property type="evidence" value="ECO:0007669"/>
    <property type="project" value="InterPro"/>
</dbReference>
<reference evidence="4" key="3">
    <citation type="journal article" date="2017" name="Nature">
        <title>Genome sequence of the progenitor of the wheat D genome Aegilops tauschii.</title>
        <authorList>
            <person name="Luo M.C."/>
            <person name="Gu Y.Q."/>
            <person name="Puiu D."/>
            <person name="Wang H."/>
            <person name="Twardziok S.O."/>
            <person name="Deal K.R."/>
            <person name="Huo N."/>
            <person name="Zhu T."/>
            <person name="Wang L."/>
            <person name="Wang Y."/>
            <person name="McGuire P.E."/>
            <person name="Liu S."/>
            <person name="Long H."/>
            <person name="Ramasamy R.K."/>
            <person name="Rodriguez J.C."/>
            <person name="Van S.L."/>
            <person name="Yuan L."/>
            <person name="Wang Z."/>
            <person name="Xia Z."/>
            <person name="Xiao L."/>
            <person name="Anderson O.D."/>
            <person name="Ouyang S."/>
            <person name="Liang Y."/>
            <person name="Zimin A.V."/>
            <person name="Pertea G."/>
            <person name="Qi P."/>
            <person name="Bennetzen J.L."/>
            <person name="Dai X."/>
            <person name="Dawson M.W."/>
            <person name="Muller H.G."/>
            <person name="Kugler K."/>
            <person name="Rivarola-Duarte L."/>
            <person name="Spannagl M."/>
            <person name="Mayer K.F.X."/>
            <person name="Lu F.H."/>
            <person name="Bevan M.W."/>
            <person name="Leroy P."/>
            <person name="Li P."/>
            <person name="You F.M."/>
            <person name="Sun Q."/>
            <person name="Liu Z."/>
            <person name="Lyons E."/>
            <person name="Wicker T."/>
            <person name="Salzberg S.L."/>
            <person name="Devos K.M."/>
            <person name="Dvorak J."/>
        </authorList>
    </citation>
    <scope>NUCLEOTIDE SEQUENCE [LARGE SCALE GENOMIC DNA]</scope>
    <source>
        <strain evidence="4">cv. AL8/78</strain>
    </source>
</reference>
<feature type="region of interest" description="Disordered" evidence="2">
    <location>
        <begin position="1"/>
        <end position="58"/>
    </location>
</feature>
<dbReference type="PANTHER" id="PTHR21596">
    <property type="entry name" value="RIBONUCLEASE P SUBUNIT P38"/>
    <property type="match status" value="1"/>
</dbReference>
<feature type="domain" description="Factor of DNA methylation 1-5/IDN2" evidence="3">
    <location>
        <begin position="578"/>
        <end position="704"/>
    </location>
</feature>
<dbReference type="EnsemblPlants" id="AET6Gv20773100.1">
    <property type="protein sequence ID" value="AET6Gv20773100.1"/>
    <property type="gene ID" value="AET6Gv20773100"/>
</dbReference>
<reference evidence="4" key="4">
    <citation type="submission" date="2019-03" db="UniProtKB">
        <authorList>
            <consortium name="EnsemblPlants"/>
        </authorList>
    </citation>
    <scope>IDENTIFICATION</scope>
</reference>
<organism evidence="4 5">
    <name type="scientific">Aegilops tauschii subsp. strangulata</name>
    <name type="common">Goatgrass</name>
    <dbReference type="NCBI Taxonomy" id="200361"/>
    <lineage>
        <taxon>Eukaryota</taxon>
        <taxon>Viridiplantae</taxon>
        <taxon>Streptophyta</taxon>
        <taxon>Embryophyta</taxon>
        <taxon>Tracheophyta</taxon>
        <taxon>Spermatophyta</taxon>
        <taxon>Magnoliopsida</taxon>
        <taxon>Liliopsida</taxon>
        <taxon>Poales</taxon>
        <taxon>Poaceae</taxon>
        <taxon>BOP clade</taxon>
        <taxon>Pooideae</taxon>
        <taxon>Triticodae</taxon>
        <taxon>Triticeae</taxon>
        <taxon>Triticinae</taxon>
        <taxon>Aegilops</taxon>
    </lineage>
</organism>
<keyword evidence="1" id="KW-0175">Coiled coil</keyword>
<name>A0A453PLM9_AEGTS</name>
<reference evidence="5" key="2">
    <citation type="journal article" date="2017" name="Nat. Plants">
        <title>The Aegilops tauschii genome reveals multiple impacts of transposons.</title>
        <authorList>
            <person name="Zhao G."/>
            <person name="Zou C."/>
            <person name="Li K."/>
            <person name="Wang K."/>
            <person name="Li T."/>
            <person name="Gao L."/>
            <person name="Zhang X."/>
            <person name="Wang H."/>
            <person name="Yang Z."/>
            <person name="Liu X."/>
            <person name="Jiang W."/>
            <person name="Mao L."/>
            <person name="Kong X."/>
            <person name="Jiao Y."/>
            <person name="Jia J."/>
        </authorList>
    </citation>
    <scope>NUCLEOTIDE SEQUENCE [LARGE SCALE GENOMIC DNA]</scope>
    <source>
        <strain evidence="5">cv. AL8/78</strain>
    </source>
</reference>
<dbReference type="Proteomes" id="UP000015105">
    <property type="component" value="Chromosome 6D"/>
</dbReference>
<keyword evidence="5" id="KW-1185">Reference proteome</keyword>
<reference evidence="4" key="5">
    <citation type="journal article" date="2021" name="G3 (Bethesda)">
        <title>Aegilops tauschii genome assembly Aet v5.0 features greater sequence contiguity and improved annotation.</title>
        <authorList>
            <person name="Wang L."/>
            <person name="Zhu T."/>
            <person name="Rodriguez J.C."/>
            <person name="Deal K.R."/>
            <person name="Dubcovsky J."/>
            <person name="McGuire P.E."/>
            <person name="Lux T."/>
            <person name="Spannagl M."/>
            <person name="Mayer K.F.X."/>
            <person name="Baldrich P."/>
            <person name="Meyers B.C."/>
            <person name="Huo N."/>
            <person name="Gu Y.Q."/>
            <person name="Zhou H."/>
            <person name="Devos K.M."/>
            <person name="Bennetzen J.L."/>
            <person name="Unver T."/>
            <person name="Budak H."/>
            <person name="Gulick P.J."/>
            <person name="Galiba G."/>
            <person name="Kalapos B."/>
            <person name="Nelson D.R."/>
            <person name="Li P."/>
            <person name="You F.M."/>
            <person name="Luo M.C."/>
            <person name="Dvorak J."/>
        </authorList>
    </citation>
    <scope>NUCLEOTIDE SEQUENCE [LARGE SCALE GENOMIC DNA]</scope>
    <source>
        <strain evidence="4">cv. AL8/78</strain>
    </source>
</reference>
<feature type="coiled-coil region" evidence="1">
    <location>
        <begin position="290"/>
        <end position="546"/>
    </location>
</feature>